<protein>
    <submittedName>
        <fullName evidence="2">Uncharacterized protein</fullName>
    </submittedName>
</protein>
<dbReference type="EMBL" id="ML220118">
    <property type="protein sequence ID" value="TGZ81617.1"/>
    <property type="molecule type" value="Genomic_DNA"/>
</dbReference>
<dbReference type="Proteomes" id="UP000298138">
    <property type="component" value="Unassembled WGS sequence"/>
</dbReference>
<keyword evidence="3" id="KW-1185">Reference proteome</keyword>
<evidence type="ECO:0000313" key="3">
    <source>
        <dbReference type="Proteomes" id="UP000298138"/>
    </source>
</evidence>
<proteinExistence type="predicted"/>
<accession>A0A4S2MY72</accession>
<dbReference type="AlphaFoldDB" id="A0A4S2MY72"/>
<reference evidence="2 3" key="1">
    <citation type="submission" date="2019-04" db="EMBL/GenBank/DDBJ databases">
        <title>Comparative genomics and transcriptomics to analyze fruiting body development in filamentous ascomycetes.</title>
        <authorList>
            <consortium name="DOE Joint Genome Institute"/>
            <person name="Lutkenhaus R."/>
            <person name="Traeger S."/>
            <person name="Breuer J."/>
            <person name="Kuo A."/>
            <person name="Lipzen A."/>
            <person name="Pangilinan J."/>
            <person name="Dilworth D."/>
            <person name="Sandor L."/>
            <person name="Poggeler S."/>
            <person name="Barry K."/>
            <person name="Grigoriev I.V."/>
            <person name="Nowrousian M."/>
        </authorList>
    </citation>
    <scope>NUCLEOTIDE SEQUENCE [LARGE SCALE GENOMIC DNA]</scope>
    <source>
        <strain evidence="2 3">CBS 389.68</strain>
    </source>
</reference>
<feature type="compositionally biased region" description="Pro residues" evidence="1">
    <location>
        <begin position="78"/>
        <end position="87"/>
    </location>
</feature>
<organism evidence="2 3">
    <name type="scientific">Ascodesmis nigricans</name>
    <dbReference type="NCBI Taxonomy" id="341454"/>
    <lineage>
        <taxon>Eukaryota</taxon>
        <taxon>Fungi</taxon>
        <taxon>Dikarya</taxon>
        <taxon>Ascomycota</taxon>
        <taxon>Pezizomycotina</taxon>
        <taxon>Pezizomycetes</taxon>
        <taxon>Pezizales</taxon>
        <taxon>Ascodesmidaceae</taxon>
        <taxon>Ascodesmis</taxon>
    </lineage>
</organism>
<name>A0A4S2MY72_9PEZI</name>
<feature type="region of interest" description="Disordered" evidence="1">
    <location>
        <begin position="70"/>
        <end position="105"/>
    </location>
</feature>
<sequence>MNVSLGPGALGNHCDGTALAGRGHRQQQTRINRGSKFGSVRGVRNTWYCAVKILVRWVADVARIHSTCPSPETISPNAPAPPPPSPSAPLLRIHQHPPPLKPFSRYSSTPRHDLISSRIPPFWGCDHRCPELFWCVSAVMVVVYR</sequence>
<gene>
    <name evidence="2" type="ORF">EX30DRAFT_250651</name>
</gene>
<dbReference type="InParanoid" id="A0A4S2MY72"/>
<evidence type="ECO:0000313" key="2">
    <source>
        <dbReference type="EMBL" id="TGZ81617.1"/>
    </source>
</evidence>
<evidence type="ECO:0000256" key="1">
    <source>
        <dbReference type="SAM" id="MobiDB-lite"/>
    </source>
</evidence>